<dbReference type="Proteomes" id="UP000292027">
    <property type="component" value="Unassembled WGS sequence"/>
</dbReference>
<accession>A0A4Q7WNR3</accession>
<gene>
    <name evidence="4" type="ORF">EV645_6544</name>
</gene>
<organism evidence="4 5">
    <name type="scientific">Kribbella rubisoli</name>
    <dbReference type="NCBI Taxonomy" id="3075929"/>
    <lineage>
        <taxon>Bacteria</taxon>
        <taxon>Bacillati</taxon>
        <taxon>Actinomycetota</taxon>
        <taxon>Actinomycetes</taxon>
        <taxon>Propionibacteriales</taxon>
        <taxon>Kribbellaceae</taxon>
        <taxon>Kribbella</taxon>
    </lineage>
</organism>
<proteinExistence type="predicted"/>
<evidence type="ECO:0000313" key="5">
    <source>
        <dbReference type="Proteomes" id="UP000292027"/>
    </source>
</evidence>
<dbReference type="GO" id="GO:0016491">
    <property type="term" value="F:oxidoreductase activity"/>
    <property type="evidence" value="ECO:0007669"/>
    <property type="project" value="UniProtKB-KW"/>
</dbReference>
<keyword evidence="5" id="KW-1185">Reference proteome</keyword>
<dbReference type="OrthoDB" id="9815825at2"/>
<feature type="domain" description="GFO/IDH/MocA-like oxidoreductase" evidence="3">
    <location>
        <begin position="131"/>
        <end position="256"/>
    </location>
</feature>
<dbReference type="InterPro" id="IPR000683">
    <property type="entry name" value="Gfo/Idh/MocA-like_OxRdtase_N"/>
</dbReference>
<sequence>MIPPIGVGLYGHNGHQLDLCGDRYPNARLVAVARFDQKPLPDGWQADPDIRSYATLAELLADRRVQLVSLCSPRRVDQARDAIACLRAGRAVYAEKPAALTEDELDRITATAATTGMPFREMAGTAFQPPYATVRKLVASGRIGTVVQVMVQKSYPYHSGRPLDDAVDGGLIGSAGIHAIRLIEHVAGESIVTVAGSRARLGGRELGASGRFTTAATLNFTLASGGVATAALNYLNPQGTGVWGNDELRIFGTAGLVAVSAGGARTRLVVGADDLGPIDDDPGVPREPHRDLYFDAYLNYLVTGAAMPLSTRDELHPTRVAIEATEITRKACP</sequence>
<protein>
    <submittedName>
        <fullName evidence="4">Dehydrogenase</fullName>
    </submittedName>
</protein>
<comment type="caution">
    <text evidence="4">The sequence shown here is derived from an EMBL/GenBank/DDBJ whole genome shotgun (WGS) entry which is preliminary data.</text>
</comment>
<dbReference type="PANTHER" id="PTHR43818:SF11">
    <property type="entry name" value="BCDNA.GH03377"/>
    <property type="match status" value="1"/>
</dbReference>
<dbReference type="Gene3D" id="3.40.50.720">
    <property type="entry name" value="NAD(P)-binding Rossmann-like Domain"/>
    <property type="match status" value="1"/>
</dbReference>
<dbReference type="SUPFAM" id="SSF55347">
    <property type="entry name" value="Glyceraldehyde-3-phosphate dehydrogenase-like, C-terminal domain"/>
    <property type="match status" value="1"/>
</dbReference>
<dbReference type="Pfam" id="PF22725">
    <property type="entry name" value="GFO_IDH_MocA_C3"/>
    <property type="match status" value="1"/>
</dbReference>
<dbReference type="RefSeq" id="WP_130447828.1">
    <property type="nucleotide sequence ID" value="NZ_SHKR01000015.1"/>
</dbReference>
<name>A0A4Q7WNR3_9ACTN</name>
<dbReference type="Pfam" id="PF01408">
    <property type="entry name" value="GFO_IDH_MocA"/>
    <property type="match status" value="1"/>
</dbReference>
<reference evidence="4 5" key="1">
    <citation type="journal article" date="2015" name="Stand. Genomic Sci.">
        <title>Genomic Encyclopedia of Bacterial and Archaeal Type Strains, Phase III: the genomes of soil and plant-associated and newly described type strains.</title>
        <authorList>
            <person name="Whitman W.B."/>
            <person name="Woyke T."/>
            <person name="Klenk H.P."/>
            <person name="Zhou Y."/>
            <person name="Lilburn T.G."/>
            <person name="Beck B.J."/>
            <person name="De Vos P."/>
            <person name="Vandamme P."/>
            <person name="Eisen J.A."/>
            <person name="Garrity G."/>
            <person name="Hugenholtz P."/>
            <person name="Kyrpides N.C."/>
        </authorList>
    </citation>
    <scope>NUCLEOTIDE SEQUENCE [LARGE SCALE GENOMIC DNA]</scope>
    <source>
        <strain evidence="4 5">VKM Ac-2540</strain>
    </source>
</reference>
<dbReference type="EMBL" id="SHKR01000015">
    <property type="protein sequence ID" value="RZU11378.1"/>
    <property type="molecule type" value="Genomic_DNA"/>
</dbReference>
<dbReference type="InterPro" id="IPR050463">
    <property type="entry name" value="Gfo/Idh/MocA_oxidrdct_glycsds"/>
</dbReference>
<evidence type="ECO:0000256" key="1">
    <source>
        <dbReference type="ARBA" id="ARBA00023002"/>
    </source>
</evidence>
<dbReference type="AlphaFoldDB" id="A0A4Q7WNR3"/>
<keyword evidence="1" id="KW-0560">Oxidoreductase</keyword>
<dbReference type="InterPro" id="IPR055170">
    <property type="entry name" value="GFO_IDH_MocA-like_dom"/>
</dbReference>
<dbReference type="Gene3D" id="3.30.360.10">
    <property type="entry name" value="Dihydrodipicolinate Reductase, domain 2"/>
    <property type="match status" value="1"/>
</dbReference>
<dbReference type="GO" id="GO:0000166">
    <property type="term" value="F:nucleotide binding"/>
    <property type="evidence" value="ECO:0007669"/>
    <property type="project" value="InterPro"/>
</dbReference>
<evidence type="ECO:0000313" key="4">
    <source>
        <dbReference type="EMBL" id="RZU11378.1"/>
    </source>
</evidence>
<evidence type="ECO:0000259" key="3">
    <source>
        <dbReference type="Pfam" id="PF22725"/>
    </source>
</evidence>
<feature type="domain" description="Gfo/Idh/MocA-like oxidoreductase N-terminal" evidence="2">
    <location>
        <begin position="22"/>
        <end position="117"/>
    </location>
</feature>
<dbReference type="PANTHER" id="PTHR43818">
    <property type="entry name" value="BCDNA.GH03377"/>
    <property type="match status" value="1"/>
</dbReference>
<dbReference type="InterPro" id="IPR036291">
    <property type="entry name" value="NAD(P)-bd_dom_sf"/>
</dbReference>
<evidence type="ECO:0000259" key="2">
    <source>
        <dbReference type="Pfam" id="PF01408"/>
    </source>
</evidence>
<dbReference type="SUPFAM" id="SSF51735">
    <property type="entry name" value="NAD(P)-binding Rossmann-fold domains"/>
    <property type="match status" value="1"/>
</dbReference>